<name>A0ABS6T1N0_9RHOB</name>
<reference evidence="5 6" key="1">
    <citation type="submission" date="2021-05" db="EMBL/GenBank/DDBJ databases">
        <title>Culturable bacteria isolated from Daya Bay.</title>
        <authorList>
            <person name="Zheng W."/>
            <person name="Yu S."/>
            <person name="Huang Y."/>
        </authorList>
    </citation>
    <scope>NUCLEOTIDE SEQUENCE [LARGE SCALE GENOMIC DNA]</scope>
    <source>
        <strain evidence="5 6">DP4N28-5</strain>
    </source>
</reference>
<dbReference type="InterPro" id="IPR011991">
    <property type="entry name" value="ArsR-like_HTH"/>
</dbReference>
<dbReference type="RefSeq" id="WP_218391595.1">
    <property type="nucleotide sequence ID" value="NZ_JAHUZE010000001.1"/>
</dbReference>
<evidence type="ECO:0000259" key="4">
    <source>
        <dbReference type="PROSITE" id="PS50987"/>
    </source>
</evidence>
<dbReference type="InterPro" id="IPR001845">
    <property type="entry name" value="HTH_ArsR_DNA-bd_dom"/>
</dbReference>
<evidence type="ECO:0000313" key="5">
    <source>
        <dbReference type="EMBL" id="MBV7378461.1"/>
    </source>
</evidence>
<dbReference type="EMBL" id="JAHUZE010000001">
    <property type="protein sequence ID" value="MBV7378461.1"/>
    <property type="molecule type" value="Genomic_DNA"/>
</dbReference>
<dbReference type="NCBIfam" id="NF033788">
    <property type="entry name" value="HTH_metalloreg"/>
    <property type="match status" value="1"/>
</dbReference>
<protein>
    <submittedName>
        <fullName evidence="5">Metalloregulator ArsR/SmtB family transcription factor</fullName>
    </submittedName>
</protein>
<dbReference type="CDD" id="cd00090">
    <property type="entry name" value="HTH_ARSR"/>
    <property type="match status" value="1"/>
</dbReference>
<dbReference type="PANTHER" id="PTHR33154">
    <property type="entry name" value="TRANSCRIPTIONAL REGULATOR, ARSR FAMILY"/>
    <property type="match status" value="1"/>
</dbReference>
<dbReference type="InterPro" id="IPR051081">
    <property type="entry name" value="HTH_MetalResp_TranReg"/>
</dbReference>
<comment type="caution">
    <text evidence="5">The sequence shown here is derived from an EMBL/GenBank/DDBJ whole genome shotgun (WGS) entry which is preliminary data.</text>
</comment>
<keyword evidence="6" id="KW-1185">Reference proteome</keyword>
<gene>
    <name evidence="5" type="ORF">KJP28_05950</name>
</gene>
<dbReference type="PROSITE" id="PS50987">
    <property type="entry name" value="HTH_ARSR_2"/>
    <property type="match status" value="1"/>
</dbReference>
<evidence type="ECO:0000313" key="6">
    <source>
        <dbReference type="Proteomes" id="UP000756530"/>
    </source>
</evidence>
<evidence type="ECO:0000256" key="1">
    <source>
        <dbReference type="ARBA" id="ARBA00023015"/>
    </source>
</evidence>
<feature type="domain" description="HTH arsR-type" evidence="4">
    <location>
        <begin position="16"/>
        <end position="113"/>
    </location>
</feature>
<sequence>MRHEQTIESETGEADLAPHAEEISALMRVLGHEGRLMILTHLHAGTKTVAQLQDLVGAPQPVVSSHLARMRYEGLVTFERQGKHSVYRLTDSRAKRLLDHINVFFCNGLRDHL</sequence>
<keyword evidence="2" id="KW-0238">DNA-binding</keyword>
<keyword evidence="3" id="KW-0804">Transcription</keyword>
<dbReference type="PANTHER" id="PTHR33154:SF28">
    <property type="entry name" value="HTH-TYPE TRANSCRIPTIONAL REGULATOR YGAV-RELATED"/>
    <property type="match status" value="1"/>
</dbReference>
<evidence type="ECO:0000256" key="3">
    <source>
        <dbReference type="ARBA" id="ARBA00023163"/>
    </source>
</evidence>
<organism evidence="5 6">
    <name type="scientific">Maritimibacter dapengensis</name>
    <dbReference type="NCBI Taxonomy" id="2836868"/>
    <lineage>
        <taxon>Bacteria</taxon>
        <taxon>Pseudomonadati</taxon>
        <taxon>Pseudomonadota</taxon>
        <taxon>Alphaproteobacteria</taxon>
        <taxon>Rhodobacterales</taxon>
        <taxon>Roseobacteraceae</taxon>
        <taxon>Maritimibacter</taxon>
    </lineage>
</organism>
<proteinExistence type="predicted"/>
<evidence type="ECO:0000256" key="2">
    <source>
        <dbReference type="ARBA" id="ARBA00023125"/>
    </source>
</evidence>
<accession>A0ABS6T1N0</accession>
<dbReference type="Pfam" id="PF01022">
    <property type="entry name" value="HTH_5"/>
    <property type="match status" value="1"/>
</dbReference>
<keyword evidence="1" id="KW-0805">Transcription regulation</keyword>
<dbReference type="SMART" id="SM00418">
    <property type="entry name" value="HTH_ARSR"/>
    <property type="match status" value="1"/>
</dbReference>
<dbReference type="Proteomes" id="UP000756530">
    <property type="component" value="Unassembled WGS sequence"/>
</dbReference>